<evidence type="ECO:0000256" key="4">
    <source>
        <dbReference type="ARBA" id="ARBA00022840"/>
    </source>
</evidence>
<keyword evidence="4 6" id="KW-0067">ATP-binding</keyword>
<reference evidence="6 7" key="1">
    <citation type="submission" date="2020-03" db="EMBL/GenBank/DDBJ databases">
        <title>Weissella sp. nov., isolated from Cybister lewisianus.</title>
        <authorList>
            <person name="Hyun D.-W."/>
            <person name="Bae J.-W."/>
        </authorList>
    </citation>
    <scope>NUCLEOTIDE SEQUENCE [LARGE SCALE GENOMIC DNA]</scope>
    <source>
        <strain evidence="6 7">HDW19</strain>
    </source>
</reference>
<proteinExistence type="inferred from homology"/>
<dbReference type="InterPro" id="IPR003593">
    <property type="entry name" value="AAA+_ATPase"/>
</dbReference>
<dbReference type="InterPro" id="IPR003439">
    <property type="entry name" value="ABC_transporter-like_ATP-bd"/>
</dbReference>
<evidence type="ECO:0000313" key="7">
    <source>
        <dbReference type="Proteomes" id="UP000500741"/>
    </source>
</evidence>
<dbReference type="AlphaFoldDB" id="A0A6G8B0P9"/>
<dbReference type="SMART" id="SM00382">
    <property type="entry name" value="AAA"/>
    <property type="match status" value="1"/>
</dbReference>
<evidence type="ECO:0000256" key="1">
    <source>
        <dbReference type="ARBA" id="ARBA00005417"/>
    </source>
</evidence>
<evidence type="ECO:0000259" key="5">
    <source>
        <dbReference type="PROSITE" id="PS50893"/>
    </source>
</evidence>
<dbReference type="Gene3D" id="3.40.50.300">
    <property type="entry name" value="P-loop containing nucleotide triphosphate hydrolases"/>
    <property type="match status" value="1"/>
</dbReference>
<dbReference type="GO" id="GO:0016887">
    <property type="term" value="F:ATP hydrolysis activity"/>
    <property type="evidence" value="ECO:0007669"/>
    <property type="project" value="InterPro"/>
</dbReference>
<dbReference type="PROSITE" id="PS50893">
    <property type="entry name" value="ABC_TRANSPORTER_2"/>
    <property type="match status" value="1"/>
</dbReference>
<dbReference type="KEGG" id="wco:G7084_04860"/>
<sequence length="216" mass="24343">MGIILEAQSISKQFGAKKVVKNVDLSINNGEFIAFLGPNGAGKSTMIQLLTTLIPASSGQIKIKGINIQKNKKQLRKNIGIVFQQSILDYDLTVLQNLQLSQQLVHANQRYFNKIVELFKLTNILQQKIATLSGGQRRRVDIAYVLLGQPAILFLDEPTNALDLKTRQLIWRILNDLKQKENMTIFLTTHYLMEAEQADQVYIFDHGEILAHGSVN</sequence>
<name>A0A6G8B0P9_9LACO</name>
<gene>
    <name evidence="6" type="ORF">G7084_04860</name>
</gene>
<evidence type="ECO:0000256" key="2">
    <source>
        <dbReference type="ARBA" id="ARBA00022448"/>
    </source>
</evidence>
<dbReference type="GO" id="GO:0005524">
    <property type="term" value="F:ATP binding"/>
    <property type="evidence" value="ECO:0007669"/>
    <property type="project" value="UniProtKB-KW"/>
</dbReference>
<dbReference type="RefSeq" id="WP_166010564.1">
    <property type="nucleotide sequence ID" value="NZ_CP049888.1"/>
</dbReference>
<accession>A0A6G8B0P9</accession>
<dbReference type="EMBL" id="CP049888">
    <property type="protein sequence ID" value="QIL50703.1"/>
    <property type="molecule type" value="Genomic_DNA"/>
</dbReference>
<evidence type="ECO:0000256" key="3">
    <source>
        <dbReference type="ARBA" id="ARBA00022741"/>
    </source>
</evidence>
<dbReference type="Pfam" id="PF00005">
    <property type="entry name" value="ABC_tran"/>
    <property type="match status" value="1"/>
</dbReference>
<keyword evidence="7" id="KW-1185">Reference proteome</keyword>
<keyword evidence="3" id="KW-0547">Nucleotide-binding</keyword>
<dbReference type="PANTHER" id="PTHR42711:SF5">
    <property type="entry name" value="ABC TRANSPORTER ATP-BINDING PROTEIN NATA"/>
    <property type="match status" value="1"/>
</dbReference>
<feature type="domain" description="ABC transporter" evidence="5">
    <location>
        <begin position="5"/>
        <end position="215"/>
    </location>
</feature>
<dbReference type="Proteomes" id="UP000500741">
    <property type="component" value="Chromosome"/>
</dbReference>
<dbReference type="SUPFAM" id="SSF52540">
    <property type="entry name" value="P-loop containing nucleoside triphosphate hydrolases"/>
    <property type="match status" value="1"/>
</dbReference>
<comment type="similarity">
    <text evidence="1">Belongs to the ABC transporter superfamily.</text>
</comment>
<keyword evidence="2" id="KW-0813">Transport</keyword>
<dbReference type="InterPro" id="IPR050763">
    <property type="entry name" value="ABC_transporter_ATP-binding"/>
</dbReference>
<dbReference type="InterPro" id="IPR027417">
    <property type="entry name" value="P-loop_NTPase"/>
</dbReference>
<organism evidence="6 7">
    <name type="scientific">Weissella coleopterorum</name>
    <dbReference type="NCBI Taxonomy" id="2714949"/>
    <lineage>
        <taxon>Bacteria</taxon>
        <taxon>Bacillati</taxon>
        <taxon>Bacillota</taxon>
        <taxon>Bacilli</taxon>
        <taxon>Lactobacillales</taxon>
        <taxon>Lactobacillaceae</taxon>
        <taxon>Weissella</taxon>
    </lineage>
</organism>
<dbReference type="PANTHER" id="PTHR42711">
    <property type="entry name" value="ABC TRANSPORTER ATP-BINDING PROTEIN"/>
    <property type="match status" value="1"/>
</dbReference>
<protein>
    <submittedName>
        <fullName evidence="6">ABC transporter ATP-binding protein</fullName>
    </submittedName>
</protein>
<evidence type="ECO:0000313" key="6">
    <source>
        <dbReference type="EMBL" id="QIL50703.1"/>
    </source>
</evidence>